<evidence type="ECO:0000259" key="4">
    <source>
        <dbReference type="PROSITE" id="PS50085"/>
    </source>
</evidence>
<dbReference type="GO" id="GO:0051056">
    <property type="term" value="P:regulation of small GTPase mediated signal transduction"/>
    <property type="evidence" value="ECO:0007669"/>
    <property type="project" value="InterPro"/>
</dbReference>
<keyword evidence="1" id="KW-0343">GTPase activation</keyword>
<protein>
    <recommendedName>
        <fullName evidence="4">Rap-GAP domain-containing protein</fullName>
    </recommendedName>
</protein>
<feature type="domain" description="Rap-GAP" evidence="4">
    <location>
        <begin position="1624"/>
        <end position="1833"/>
    </location>
</feature>
<feature type="region of interest" description="Disordered" evidence="3">
    <location>
        <begin position="471"/>
        <end position="501"/>
    </location>
</feature>
<dbReference type="SUPFAM" id="SSF48371">
    <property type="entry name" value="ARM repeat"/>
    <property type="match status" value="1"/>
</dbReference>
<evidence type="ECO:0000256" key="3">
    <source>
        <dbReference type="SAM" id="MobiDB-lite"/>
    </source>
</evidence>
<dbReference type="InterPro" id="IPR016024">
    <property type="entry name" value="ARM-type_fold"/>
</dbReference>
<feature type="compositionally biased region" description="Polar residues" evidence="3">
    <location>
        <begin position="1861"/>
        <end position="1874"/>
    </location>
</feature>
<dbReference type="PANTHER" id="PTHR10063:SF11">
    <property type="entry name" value="RHO GTPASE-ACTIVATING PROTEIN CG5521-RELATED"/>
    <property type="match status" value="1"/>
</dbReference>
<feature type="region of interest" description="Disordered" evidence="3">
    <location>
        <begin position="747"/>
        <end position="778"/>
    </location>
</feature>
<feature type="region of interest" description="Disordered" evidence="3">
    <location>
        <begin position="1852"/>
        <end position="1876"/>
    </location>
</feature>
<dbReference type="Pfam" id="PF02145">
    <property type="entry name" value="Rap_GAP"/>
    <property type="match status" value="1"/>
</dbReference>
<name>A0AAV6V717_9ARAC</name>
<evidence type="ECO:0000256" key="2">
    <source>
        <dbReference type="ARBA" id="ARBA00022553"/>
    </source>
</evidence>
<dbReference type="InterPro" id="IPR035974">
    <property type="entry name" value="Rap/Ran-GAP_sf"/>
</dbReference>
<dbReference type="Gene3D" id="3.40.50.11210">
    <property type="entry name" value="Rap/Ran-GAP"/>
    <property type="match status" value="1"/>
</dbReference>
<feature type="compositionally biased region" description="Polar residues" evidence="3">
    <location>
        <begin position="358"/>
        <end position="377"/>
    </location>
</feature>
<dbReference type="GO" id="GO:0005737">
    <property type="term" value="C:cytoplasm"/>
    <property type="evidence" value="ECO:0007669"/>
    <property type="project" value="TreeGrafter"/>
</dbReference>
<feature type="region of interest" description="Disordered" evidence="3">
    <location>
        <begin position="1289"/>
        <end position="1308"/>
    </location>
</feature>
<comment type="caution">
    <text evidence="5">The sequence shown here is derived from an EMBL/GenBank/DDBJ whole genome shotgun (WGS) entry which is preliminary data.</text>
</comment>
<keyword evidence="2" id="KW-0597">Phosphoprotein</keyword>
<dbReference type="InterPro" id="IPR000331">
    <property type="entry name" value="Rap/Ran_GAP_dom"/>
</dbReference>
<accession>A0AAV6V717</accession>
<dbReference type="EMBL" id="JAFNEN010000141">
    <property type="protein sequence ID" value="KAG8192292.1"/>
    <property type="molecule type" value="Genomic_DNA"/>
</dbReference>
<feature type="region of interest" description="Disordered" evidence="3">
    <location>
        <begin position="852"/>
        <end position="875"/>
    </location>
</feature>
<proteinExistence type="predicted"/>
<feature type="region of interest" description="Disordered" evidence="3">
    <location>
        <begin position="1893"/>
        <end position="1935"/>
    </location>
</feature>
<dbReference type="Proteomes" id="UP000827092">
    <property type="component" value="Unassembled WGS sequence"/>
</dbReference>
<feature type="compositionally biased region" description="Polar residues" evidence="3">
    <location>
        <begin position="1470"/>
        <end position="1486"/>
    </location>
</feature>
<dbReference type="InterPro" id="IPR027107">
    <property type="entry name" value="Tuberin/Ral-act_asu"/>
</dbReference>
<dbReference type="InterPro" id="IPR046859">
    <property type="entry name" value="RGPA/RALGAPB_N"/>
</dbReference>
<gene>
    <name evidence="5" type="ORF">JTE90_002117</name>
</gene>
<evidence type="ECO:0000313" key="5">
    <source>
        <dbReference type="EMBL" id="KAG8192292.1"/>
    </source>
</evidence>
<feature type="compositionally biased region" description="Polar residues" evidence="3">
    <location>
        <begin position="1894"/>
        <end position="1921"/>
    </location>
</feature>
<feature type="compositionally biased region" description="Basic and acidic residues" evidence="3">
    <location>
        <begin position="491"/>
        <end position="500"/>
    </location>
</feature>
<evidence type="ECO:0000256" key="1">
    <source>
        <dbReference type="ARBA" id="ARBA00022468"/>
    </source>
</evidence>
<feature type="region of interest" description="Disordered" evidence="3">
    <location>
        <begin position="1470"/>
        <end position="1504"/>
    </location>
</feature>
<sequence length="1935" mass="218534">MFSKKPHSDVKKSSQKVLDPKRDCLSRLKHLRIVLENSDLSEVKTFFENNYSNVYYIFYDVFISVEANLKQRAHHRTAKEDLEIVRFVFEKILVLLPELINRRWQCHSIQRIMKKFLHHGNSTKLRREGVRLFLLWYQILGENAPEALDSMFTSLVPGLVPGVANPYIVPPNSSQQHGLYNRNSTTENYQETSTFYASSSDVPETGPISAIEIIPILPPLSGEQLPDDCTRFYLDCLLEYMVSQVCKVEWRDKSEIRYLKSFQFLFDKFKKHYLPHIFPGFTCVTNLFYPLLDLPVLRREIDIKIDHDSSRFLHKDTILHCQSTVIRWATHFTQCLKKTNVTFQQPPAQNEIKEQTDPNRPTTTSEGVENSQSSTSLLAAPSIPLERDPSSTSLGNDDLSFRDYTIVRDTLYSSRENINMVNEVFRRSFHMHFRYASTMRKVVAVYREWIHKNSTEKPLFLEEPIQPVSDAKEDEVDGCMSSKPSDSGSVPHERESHDTPGMRLRTGSYLKAIHSDNNHLRAGLQNMLVVFLTNASNVFLLDLSYDNLHLLEEQVDMCKRVLNIYRYMVMNVQMERRVWEQLLKVLLQITSLVLKEVPPSRKEDTLGGRLAPALFQTLIVTWIKANLNVVICTELWDKFLSVLSPLTSWEELIKEWAKTMETLTRVLAKQVYSLDLNDLPLDRLSEQKMKKNRGIRRTAIISDEKFEKCKSKSVSAVGKTNYLAGSMYDDNSSQGTAQSSIQPIMRTRSGSGEHMHKRVHISERGSIRRSNSDSNLFKTNHSHRYKEHGSSYSSAHKQVFVTGASPSLDEEYSKVLPTFEEYKDQVKKISSRHRSKSLDFLIHRAESPCFSESSEYRSRSPSPTPSSGLENTSIKDSPMQIDAVVSSVENSCNNSELGHSLEARSVMSGGNTRGWLPDVAVVLWKRMLGALGDVNRIKDATVHAQVLKYLVDLSELFVKIRDNLGVTLDNQTTPSAPELVPPILLITPWLFEALNLPDQYKEGKLLAFQLLCKLIVRRHDISLLKDYIAHFYYALHYGLMANDQVPRTEAMSILGALLCLTNVYKEIPTLQPSSTELFTIECKDAKDHITSILFKAGKREPAGLARCIAINSIGIYLYEELMNKTNHYRIKEAITVLLIAVRCYSPSANKQRNDEEFNCKAVARVACDMLLLLCDHGEELRKNYSDLTRIVIDVLASTLENLLPNSDTAVADDDRKLILSLIHCIGEWCFITRIGSPMSSEQDYVPLLLVFKVLNAAASGKKLDAQQVSQSLNELSTPDVDPNVLVENFQEGTTPTPSVPPRSMQSPEKARSADSSFFKAIQNYDHNLVIRLAAKSLLYHLVNHLGHFPMGIGASRITSLVNEHDDVPNLTGDELSAEVFHAPNVQFFVLNNTSIVSFVEIPALEMPGGGATAGLTTSKSQVRIIIRDSGGKFSWDSSILYGPPDLYFNSPEIDPFSASSSLEVSQDLHSTSAVKPFEHSTSLSSHGQRHRPEDQLPTAENSADDLDNLDDLLQYIGHTSTECVTMYGQPLNSASKLQNEEGRQQESDTINLILNQNSQEYAQFERLSVNSCMEARPVLSPLPVEANSPFQHCRLLLNQLGFTSWERRSQFDLLKKNEQLLRELRNLDKQVCRDTHKIAVIYVAGGQEDKNSILSNLGASQEFEEFVAGLGWEVELESHPGFLGGLQRNKSTGDTAPYYSTAFSEVIFHVSTRMSTIFEPDTIHKKVCHLGNDEVHIVWSEHTRDYRKEIIATEFCDVLIVIYPVGGRMYRIHISRKLGIPFFGPLFNGAIVGYKVLPGLVRATAINANRAKRSLISLYMNYFEERNKSLETIVQNHKDRTTFEQFAANVYSPAPPKSHAPSRSSGPPSRTDSACSRGIPNLAAALLDAHSKGSAYSPSMRSRTVSQSTVEDLSPHSSPQVSLRDRPLSTSQSQT</sequence>
<reference evidence="5 6" key="1">
    <citation type="journal article" date="2022" name="Nat. Ecol. Evol.">
        <title>A masculinizing supergene underlies an exaggerated male reproductive morph in a spider.</title>
        <authorList>
            <person name="Hendrickx F."/>
            <person name="De Corte Z."/>
            <person name="Sonet G."/>
            <person name="Van Belleghem S.M."/>
            <person name="Kostlbacher S."/>
            <person name="Vangestel C."/>
        </authorList>
    </citation>
    <scope>NUCLEOTIDE SEQUENCE [LARGE SCALE GENOMIC DNA]</scope>
    <source>
        <strain evidence="5">W744_W776</strain>
    </source>
</reference>
<feature type="compositionally biased region" description="Polar residues" evidence="3">
    <location>
        <begin position="768"/>
        <end position="778"/>
    </location>
</feature>
<keyword evidence="6" id="KW-1185">Reference proteome</keyword>
<dbReference type="PANTHER" id="PTHR10063">
    <property type="entry name" value="TUBERIN"/>
    <property type="match status" value="1"/>
</dbReference>
<dbReference type="PROSITE" id="PS50085">
    <property type="entry name" value="RAPGAP"/>
    <property type="match status" value="1"/>
</dbReference>
<feature type="region of interest" description="Disordered" evidence="3">
    <location>
        <begin position="346"/>
        <end position="396"/>
    </location>
</feature>
<dbReference type="SUPFAM" id="SSF111347">
    <property type="entry name" value="Rap/Ran-GAP"/>
    <property type="match status" value="1"/>
</dbReference>
<dbReference type="FunFam" id="3.40.50.11210:FF:000001">
    <property type="entry name" value="Ral GTPase-activating protein subunit alpha-1 isoform 1"/>
    <property type="match status" value="1"/>
</dbReference>
<evidence type="ECO:0000313" key="6">
    <source>
        <dbReference type="Proteomes" id="UP000827092"/>
    </source>
</evidence>
<organism evidence="5 6">
    <name type="scientific">Oedothorax gibbosus</name>
    <dbReference type="NCBI Taxonomy" id="931172"/>
    <lineage>
        <taxon>Eukaryota</taxon>
        <taxon>Metazoa</taxon>
        <taxon>Ecdysozoa</taxon>
        <taxon>Arthropoda</taxon>
        <taxon>Chelicerata</taxon>
        <taxon>Arachnida</taxon>
        <taxon>Araneae</taxon>
        <taxon>Araneomorphae</taxon>
        <taxon>Entelegynae</taxon>
        <taxon>Araneoidea</taxon>
        <taxon>Linyphiidae</taxon>
        <taxon>Erigoninae</taxon>
        <taxon>Oedothorax</taxon>
    </lineage>
</organism>
<dbReference type="Pfam" id="PF20412">
    <property type="entry name" value="RALGAPB_N"/>
    <property type="match status" value="1"/>
</dbReference>
<dbReference type="GO" id="GO:0005096">
    <property type="term" value="F:GTPase activator activity"/>
    <property type="evidence" value="ECO:0007669"/>
    <property type="project" value="UniProtKB-KW"/>
</dbReference>
<dbReference type="GO" id="GO:0005634">
    <property type="term" value="C:nucleus"/>
    <property type="evidence" value="ECO:0007669"/>
    <property type="project" value="InterPro"/>
</dbReference>